<evidence type="ECO:0000313" key="1">
    <source>
        <dbReference type="EMBL" id="KZL49162.1"/>
    </source>
</evidence>
<proteinExistence type="predicted"/>
<evidence type="ECO:0000313" key="2">
    <source>
        <dbReference type="Proteomes" id="UP000076555"/>
    </source>
</evidence>
<dbReference type="SUPFAM" id="SSF50939">
    <property type="entry name" value="Sialidases"/>
    <property type="match status" value="1"/>
</dbReference>
<protein>
    <recommendedName>
        <fullName evidence="3">Baseplate assembly protein</fullName>
    </recommendedName>
</protein>
<organism evidence="1 2">
    <name type="scientific">Nodularia spumigena CENA596</name>
    <dbReference type="NCBI Taxonomy" id="1819295"/>
    <lineage>
        <taxon>Bacteria</taxon>
        <taxon>Bacillati</taxon>
        <taxon>Cyanobacteriota</taxon>
        <taxon>Cyanophyceae</taxon>
        <taxon>Nostocales</taxon>
        <taxon>Nodulariaceae</taxon>
        <taxon>Nodularia</taxon>
    </lineage>
</organism>
<sequence>MNPTDKPPKIYNRPGLPTLAYRISDWASFRDRLLANLPRYANNITNNVPLAKLTTRAVDDPAIAILDAWAVVADILTFYQERIANEGFIETATELRSVLELARAIGYELDPGVAASTYLAFTVDDAPGSLGMATVPAGTQIVSIPGEDELPQTFETSAEIIARVQWNLLKPRPTKPQEVNSDTKTLYLQSINTQLQAGDRILLIDNISQEKTWYLLTLATVETNAGMGYTQITWEQQLPSEISSPLQNPQVFAFRQRVALFGYNAPKWRDMPNEIKRDYQGTINGGIFRSSNSSNWTAINAGLPIIDIRCLVVNPTNNYLFVGTSGAGIFRSIDNGENWKSVNIGITNLTIQTLYIDERGYILAGTPGGGVFSSKDYGENWTPINLGSVRVEYTGENHTNVNTINTALPNTVIRSLVSYTTTNDGIWTVTSDDGTKITSSETNSTTGVKVGDIITAANQVRTVTRIVSDTSFTVNAPFIPNLSTDITFRIGGIYIFAGTDDGIYRSPDQGKNWTAKGLIGKAVLSLVTYQIQENYYIFAGTDDGIYHSSDNGETWELNKSDIQVHSLIIESIQDAQYIIAGTGNGILSSINHGDIWLEISSNPHITSLAYNSVSQYLLSGTKNGIFRHDKNQNTDTWTTVKINIGVDDLNITTIVSTDDNFFVGSTFDGFVEDAQQEWPNFQISSQEIDLDNIYPKILPKSWIVLLTEDGKSAKPCLVESSLNVTRRDFGLNNKITQVISENSVNPSDFNLRQTIVLAQSEILNLADETLSIQVQQQKIFNDPIRENQIHLNEYVSGLEPDKTIIVSGKRIRAKMEKAGILISPDGLSCVKLKIGDLLQLLSPPKSQIWNLRDRNGFEGFVEVFPPEDNISLQPAAIDDEIVSEVCIIKTPPNDQLQPILTLTKALQNSYDPETVVIYANVTPATHGETIEEVLGSGDGTLTNQTFILNKPPLTYIPATTPSGAKTTLELFVDGVRWQEVPSLYGLNHLDQNYITRIDDDGTTTITFGDGEKGARLPSGLENIMARYRSGIGLAGEIAQDSLSLLKTRPLGIREVTNPVSATGAAAREALNEARTSAPLTVRTLDRIVSLQDFEDFSRAFAGIGKAKAEVIPNQSIPIIYITIGAVNGKAVTPDSQLYTNLVQAIAQSRAPEQIDVQIGSYQPLLFNLEAKILIDSRREVKPVLAEIRTALQETFSFENRDFGQSVTISEAIAAIQNITGVIAVDLDALYLSSLPKTLESSLSAATATWDEQQSKILPAQLLLLNPKNIILINTP</sequence>
<gene>
    <name evidence="1" type="ORF">A2T98_14195</name>
</gene>
<dbReference type="InterPro" id="IPR036278">
    <property type="entry name" value="Sialidase_sf"/>
</dbReference>
<dbReference type="InterPro" id="IPR015943">
    <property type="entry name" value="WD40/YVTN_repeat-like_dom_sf"/>
</dbReference>
<comment type="caution">
    <text evidence="1">The sequence shown here is derived from an EMBL/GenBank/DDBJ whole genome shotgun (WGS) entry which is preliminary data.</text>
</comment>
<dbReference type="OrthoDB" id="9027184at2"/>
<evidence type="ECO:0008006" key="3">
    <source>
        <dbReference type="Google" id="ProtNLM"/>
    </source>
</evidence>
<dbReference type="EMBL" id="LWAJ01000193">
    <property type="protein sequence ID" value="KZL49162.1"/>
    <property type="molecule type" value="Genomic_DNA"/>
</dbReference>
<dbReference type="NCBIfam" id="TIGR02243">
    <property type="entry name" value="putative baseplate assembly protein"/>
    <property type="match status" value="1"/>
</dbReference>
<reference evidence="1 2" key="1">
    <citation type="submission" date="2016-04" db="EMBL/GenBank/DDBJ databases">
        <title>Draft Genome Assembly of the Bloom-forming Cyanobacterium Nodularia spumigena Strain CENA596 in Shrimp Production Ponds.</title>
        <authorList>
            <person name="Popin R.V."/>
            <person name="Rigonato J."/>
            <person name="Abreu V.A."/>
            <person name="Andreote A.P."/>
            <person name="Silveira S.B."/>
            <person name="Odebrecht C."/>
            <person name="Fiore M.F."/>
        </authorList>
    </citation>
    <scope>NUCLEOTIDE SEQUENCE [LARGE SCALE GENOMIC DNA]</scope>
    <source>
        <strain evidence="1 2">CENA596</strain>
    </source>
</reference>
<dbReference type="Gene3D" id="2.130.10.10">
    <property type="entry name" value="YVTN repeat-like/Quinoprotein amine dehydrogenase"/>
    <property type="match status" value="3"/>
</dbReference>
<dbReference type="InterPro" id="IPR011749">
    <property type="entry name" value="CHP02243"/>
</dbReference>
<accession>A0A166J2X6</accession>
<dbReference type="Proteomes" id="UP000076555">
    <property type="component" value="Unassembled WGS sequence"/>
</dbReference>
<dbReference type="AlphaFoldDB" id="A0A166J2X6"/>
<dbReference type="RefSeq" id="WP_063873326.1">
    <property type="nucleotide sequence ID" value="NZ_CAWMRI010000193.1"/>
</dbReference>
<name>A0A166J2X6_NODSP</name>